<keyword evidence="2" id="KW-0238">DNA-binding</keyword>
<feature type="transmembrane region" description="Helical" evidence="4">
    <location>
        <begin position="45"/>
        <end position="65"/>
    </location>
</feature>
<proteinExistence type="predicted"/>
<dbReference type="SUPFAM" id="SSF46894">
    <property type="entry name" value="C-terminal effector domain of the bipartite response regulators"/>
    <property type="match status" value="1"/>
</dbReference>
<dbReference type="PANTHER" id="PTHR44688">
    <property type="entry name" value="DNA-BINDING TRANSCRIPTIONAL ACTIVATOR DEVR_DOSR"/>
    <property type="match status" value="1"/>
</dbReference>
<comment type="caution">
    <text evidence="6">The sequence shown here is derived from an EMBL/GenBank/DDBJ whole genome shotgun (WGS) entry which is preliminary data.</text>
</comment>
<dbReference type="AlphaFoldDB" id="A0A9D2VKX6"/>
<evidence type="ECO:0000256" key="4">
    <source>
        <dbReference type="SAM" id="Phobius"/>
    </source>
</evidence>
<reference evidence="6" key="1">
    <citation type="journal article" date="2021" name="PeerJ">
        <title>Extensive microbial diversity within the chicken gut microbiome revealed by metagenomics and culture.</title>
        <authorList>
            <person name="Gilroy R."/>
            <person name="Ravi A."/>
            <person name="Getino M."/>
            <person name="Pursley I."/>
            <person name="Horton D.L."/>
            <person name="Alikhan N.F."/>
            <person name="Baker D."/>
            <person name="Gharbi K."/>
            <person name="Hall N."/>
            <person name="Watson M."/>
            <person name="Adriaenssens E.M."/>
            <person name="Foster-Nyarko E."/>
            <person name="Jarju S."/>
            <person name="Secka A."/>
            <person name="Antonio M."/>
            <person name="Oren A."/>
            <person name="Chaudhuri R.R."/>
            <person name="La Ragione R."/>
            <person name="Hildebrand F."/>
            <person name="Pallen M.J."/>
        </authorList>
    </citation>
    <scope>NUCLEOTIDE SEQUENCE</scope>
    <source>
        <strain evidence="6">USAMLcec12-2067</strain>
    </source>
</reference>
<feature type="transmembrane region" description="Helical" evidence="4">
    <location>
        <begin position="12"/>
        <end position="33"/>
    </location>
</feature>
<keyword evidence="3" id="KW-0804">Transcription</keyword>
<accession>A0A9D2VKX6</accession>
<feature type="transmembrane region" description="Helical" evidence="4">
    <location>
        <begin position="263"/>
        <end position="282"/>
    </location>
</feature>
<dbReference type="Gene3D" id="1.10.10.10">
    <property type="entry name" value="Winged helix-like DNA-binding domain superfamily/Winged helix DNA-binding domain"/>
    <property type="match status" value="1"/>
</dbReference>
<keyword evidence="4" id="KW-0472">Membrane</keyword>
<feature type="transmembrane region" description="Helical" evidence="4">
    <location>
        <begin position="237"/>
        <end position="256"/>
    </location>
</feature>
<organism evidence="6 7">
    <name type="scientific">Rubneribacter badeniensis</name>
    <dbReference type="NCBI Taxonomy" id="2070688"/>
    <lineage>
        <taxon>Bacteria</taxon>
        <taxon>Bacillati</taxon>
        <taxon>Actinomycetota</taxon>
        <taxon>Coriobacteriia</taxon>
        <taxon>Eggerthellales</taxon>
        <taxon>Eggerthellaceae</taxon>
        <taxon>Rubneribacter</taxon>
    </lineage>
</organism>
<dbReference type="EMBL" id="DYZL01000183">
    <property type="protein sequence ID" value="HJH43865.1"/>
    <property type="molecule type" value="Genomic_DNA"/>
</dbReference>
<feature type="transmembrane region" description="Helical" evidence="4">
    <location>
        <begin position="135"/>
        <end position="153"/>
    </location>
</feature>
<feature type="transmembrane region" description="Helical" evidence="4">
    <location>
        <begin position="200"/>
        <end position="225"/>
    </location>
</feature>
<dbReference type="GO" id="GO:0003677">
    <property type="term" value="F:DNA binding"/>
    <property type="evidence" value="ECO:0007669"/>
    <property type="project" value="UniProtKB-KW"/>
</dbReference>
<dbReference type="InterPro" id="IPR000792">
    <property type="entry name" value="Tscrpt_reg_LuxR_C"/>
</dbReference>
<evidence type="ECO:0000259" key="5">
    <source>
        <dbReference type="PROSITE" id="PS50043"/>
    </source>
</evidence>
<gene>
    <name evidence="6" type="ORF">K8V16_08700</name>
</gene>
<protein>
    <submittedName>
        <fullName evidence="6">Helix-turn-helix transcriptional regulator</fullName>
    </submittedName>
</protein>
<evidence type="ECO:0000313" key="7">
    <source>
        <dbReference type="Proteomes" id="UP000789325"/>
    </source>
</evidence>
<name>A0A9D2VKX6_9ACTN</name>
<feature type="transmembrane region" description="Helical" evidence="4">
    <location>
        <begin position="159"/>
        <end position="179"/>
    </location>
</feature>
<dbReference type="Proteomes" id="UP000789325">
    <property type="component" value="Unassembled WGS sequence"/>
</dbReference>
<dbReference type="InterPro" id="IPR036388">
    <property type="entry name" value="WH-like_DNA-bd_sf"/>
</dbReference>
<feature type="transmembrane region" description="Helical" evidence="4">
    <location>
        <begin position="354"/>
        <end position="376"/>
    </location>
</feature>
<dbReference type="RefSeq" id="WP_224759075.1">
    <property type="nucleotide sequence ID" value="NZ_PPEL01000011.1"/>
</dbReference>
<evidence type="ECO:0000256" key="3">
    <source>
        <dbReference type="ARBA" id="ARBA00023163"/>
    </source>
</evidence>
<keyword evidence="4" id="KW-0812">Transmembrane</keyword>
<dbReference type="SMART" id="SM00421">
    <property type="entry name" value="HTH_LUXR"/>
    <property type="match status" value="1"/>
</dbReference>
<evidence type="ECO:0000256" key="1">
    <source>
        <dbReference type="ARBA" id="ARBA00023015"/>
    </source>
</evidence>
<dbReference type="Pfam" id="PF00196">
    <property type="entry name" value="GerE"/>
    <property type="match status" value="1"/>
</dbReference>
<dbReference type="CDD" id="cd06170">
    <property type="entry name" value="LuxR_C_like"/>
    <property type="match status" value="1"/>
</dbReference>
<dbReference type="PANTHER" id="PTHR44688:SF16">
    <property type="entry name" value="DNA-BINDING TRANSCRIPTIONAL ACTIVATOR DEVR_DOSR"/>
    <property type="match status" value="1"/>
</dbReference>
<dbReference type="PROSITE" id="PS50043">
    <property type="entry name" value="HTH_LUXR_2"/>
    <property type="match status" value="1"/>
</dbReference>
<keyword evidence="1" id="KW-0805">Transcription regulation</keyword>
<dbReference type="GO" id="GO:0006355">
    <property type="term" value="P:regulation of DNA-templated transcription"/>
    <property type="evidence" value="ECO:0007669"/>
    <property type="project" value="InterPro"/>
</dbReference>
<evidence type="ECO:0000256" key="2">
    <source>
        <dbReference type="ARBA" id="ARBA00023125"/>
    </source>
</evidence>
<feature type="transmembrane region" description="Helical" evidence="4">
    <location>
        <begin position="104"/>
        <end position="123"/>
    </location>
</feature>
<feature type="transmembrane region" description="Helical" evidence="4">
    <location>
        <begin position="288"/>
        <end position="308"/>
    </location>
</feature>
<reference evidence="6" key="2">
    <citation type="submission" date="2021-09" db="EMBL/GenBank/DDBJ databases">
        <authorList>
            <person name="Gilroy R."/>
        </authorList>
    </citation>
    <scope>NUCLEOTIDE SEQUENCE</scope>
    <source>
        <strain evidence="6">USAMLcec12-2067</strain>
    </source>
</reference>
<feature type="transmembrane region" description="Helical" evidence="4">
    <location>
        <begin position="320"/>
        <end position="342"/>
    </location>
</feature>
<dbReference type="InterPro" id="IPR016032">
    <property type="entry name" value="Sig_transdc_resp-reg_C-effctor"/>
</dbReference>
<evidence type="ECO:0000313" key="6">
    <source>
        <dbReference type="EMBL" id="HJH43865.1"/>
    </source>
</evidence>
<keyword evidence="4" id="KW-1133">Transmembrane helix</keyword>
<sequence>MANGFSDRVLGAAGFGLCKAAISVAYITAMGSVSSSVGFVSELDFMFTMNMASFVTAFVVLLLVGTGRLRPGRLSQVPAVIALLVGFFLSATGVMTGLPVGATAALYGLLCGFALTVLNAAWLEVFAAESDATTGVCQVLGGLVVQCALVSVAPLLASFAASVLSIVAVATSALLLSRLKRKVAFPGRVPLLPERSDERFRLLQACLCLFVLVGVVGILHTTVLGSQSEHIVGDVNMWMPLVAATMLTAVVAGLTMRHPDPTAVYKGCLPVMLVLLSLLPFFGEVLGGLAGLVMITCYDVCGMVFLLFIVDRTRALGVSVYALSSVYSGGSGLFLAVGLGIGNALGALSADYGLSLLTLLAFAAIYPLALVLLVVLRRVYPAGAAGSRAEGGEPAGVAQVEGAGRASAVARGAGAGEVRAAAGADGERRASAWASAGDCAGEGRLRSADAGADAQAAVGAAASTGEASSDLLRAKIEPGVAPVVEDVLAAGADAVAARFDLTRREREILGYLARGRSARFIAETLVISENTAWAHIKRIYAKTGVHSKQELMSMVERRAGEGAGR</sequence>
<feature type="transmembrane region" description="Helical" evidence="4">
    <location>
        <begin position="77"/>
        <end position="98"/>
    </location>
</feature>
<dbReference type="PRINTS" id="PR00038">
    <property type="entry name" value="HTHLUXR"/>
</dbReference>
<feature type="domain" description="HTH luxR-type" evidence="5">
    <location>
        <begin position="494"/>
        <end position="559"/>
    </location>
</feature>